<dbReference type="PANTHER" id="PTHR33307:SF6">
    <property type="entry name" value="ALPHA-RHAMNOSIDASE (EUROFUNG)-RELATED"/>
    <property type="match status" value="1"/>
</dbReference>
<gene>
    <name evidence="4" type="ORF">ACFQGH_18655</name>
</gene>
<evidence type="ECO:0000259" key="1">
    <source>
        <dbReference type="Pfam" id="PF05592"/>
    </source>
</evidence>
<dbReference type="GO" id="GO:0016787">
    <property type="term" value="F:hydrolase activity"/>
    <property type="evidence" value="ECO:0007669"/>
    <property type="project" value="UniProtKB-KW"/>
</dbReference>
<dbReference type="Proteomes" id="UP001596312">
    <property type="component" value="Unassembled WGS sequence"/>
</dbReference>
<dbReference type="SUPFAM" id="SSF49265">
    <property type="entry name" value="Fibronectin type III"/>
    <property type="match status" value="1"/>
</dbReference>
<dbReference type="Pfam" id="PF05592">
    <property type="entry name" value="Bac_rhamnosid"/>
    <property type="match status" value="1"/>
</dbReference>
<keyword evidence="5" id="KW-1185">Reference proteome</keyword>
<evidence type="ECO:0000259" key="3">
    <source>
        <dbReference type="Pfam" id="PF17389"/>
    </source>
</evidence>
<evidence type="ECO:0000313" key="5">
    <source>
        <dbReference type="Proteomes" id="UP001596312"/>
    </source>
</evidence>
<comment type="caution">
    <text evidence="4">The sequence shown here is derived from an EMBL/GenBank/DDBJ whole genome shotgun (WGS) entry which is preliminary data.</text>
</comment>
<dbReference type="RefSeq" id="WP_340605796.1">
    <property type="nucleotide sequence ID" value="NZ_JBBMXV010000007.1"/>
</dbReference>
<feature type="domain" description="Alpha-L-rhamnosidase concanavalin-like" evidence="1">
    <location>
        <begin position="418"/>
        <end position="516"/>
    </location>
</feature>
<dbReference type="InterPro" id="IPR036116">
    <property type="entry name" value="FN3_sf"/>
</dbReference>
<accession>A0ABD5V8J8</accession>
<feature type="domain" description="Alpha-L-rhamnosidase six-hairpin glycosidase" evidence="3">
    <location>
        <begin position="521"/>
        <end position="576"/>
    </location>
</feature>
<feature type="domain" description="Bacterial alpha-L-rhamnosidase N-terminal" evidence="2">
    <location>
        <begin position="233"/>
        <end position="406"/>
    </location>
</feature>
<dbReference type="Pfam" id="PF25788">
    <property type="entry name" value="Ig_Rha78A_N"/>
    <property type="match status" value="1"/>
</dbReference>
<dbReference type="InterPro" id="IPR012341">
    <property type="entry name" value="6hp_glycosidase-like_sf"/>
</dbReference>
<dbReference type="InterPro" id="IPR013783">
    <property type="entry name" value="Ig-like_fold"/>
</dbReference>
<evidence type="ECO:0000313" key="4">
    <source>
        <dbReference type="EMBL" id="MFC6907206.1"/>
    </source>
</evidence>
<name>A0ABD5V8J8_9EURY</name>
<dbReference type="AlphaFoldDB" id="A0ABD5V8J8"/>
<dbReference type="Gene3D" id="2.60.120.260">
    <property type="entry name" value="Galactose-binding domain-like"/>
    <property type="match status" value="2"/>
</dbReference>
<dbReference type="InterPro" id="IPR008902">
    <property type="entry name" value="Rhamnosid_concanavalin"/>
</dbReference>
<dbReference type="Gene3D" id="2.60.40.10">
    <property type="entry name" value="Immunoglobulins"/>
    <property type="match status" value="1"/>
</dbReference>
<keyword evidence="4" id="KW-0378">Hydrolase</keyword>
<dbReference type="InterPro" id="IPR035396">
    <property type="entry name" value="Bac_rhamnosid6H"/>
</dbReference>
<dbReference type="Pfam" id="PF08531">
    <property type="entry name" value="Bac_rhamnosid_N"/>
    <property type="match status" value="1"/>
</dbReference>
<dbReference type="Pfam" id="PF17389">
    <property type="entry name" value="Bac_rhamnosid6H"/>
    <property type="match status" value="1"/>
</dbReference>
<dbReference type="InterPro" id="IPR013737">
    <property type="entry name" value="Bac_rhamnosid_N"/>
</dbReference>
<feature type="non-terminal residue" evidence="4">
    <location>
        <position position="577"/>
    </location>
</feature>
<dbReference type="Gene3D" id="1.50.10.10">
    <property type="match status" value="1"/>
</dbReference>
<dbReference type="InterPro" id="IPR016007">
    <property type="entry name" value="Alpha_rhamnosid"/>
</dbReference>
<reference evidence="4 5" key="1">
    <citation type="journal article" date="2019" name="Int. J. Syst. Evol. Microbiol.">
        <title>The Global Catalogue of Microorganisms (GCM) 10K type strain sequencing project: providing services to taxonomists for standard genome sequencing and annotation.</title>
        <authorList>
            <consortium name="The Broad Institute Genomics Platform"/>
            <consortium name="The Broad Institute Genome Sequencing Center for Infectious Disease"/>
            <person name="Wu L."/>
            <person name="Ma J."/>
        </authorList>
    </citation>
    <scope>NUCLEOTIDE SEQUENCE [LARGE SCALE GENOMIC DNA]</scope>
    <source>
        <strain evidence="4 5">CGMCC 1.3240</strain>
    </source>
</reference>
<dbReference type="EMBL" id="JBHSXQ010000007">
    <property type="protein sequence ID" value="MFC6907206.1"/>
    <property type="molecule type" value="Genomic_DNA"/>
</dbReference>
<proteinExistence type="predicted"/>
<evidence type="ECO:0000259" key="2">
    <source>
        <dbReference type="Pfam" id="PF08531"/>
    </source>
</evidence>
<dbReference type="PANTHER" id="PTHR33307">
    <property type="entry name" value="ALPHA-RHAMNOSIDASE (EUROFUNG)"/>
    <property type="match status" value="1"/>
</dbReference>
<organism evidence="4 5">
    <name type="scientific">Halalkalicoccus tibetensis</name>
    <dbReference type="NCBI Taxonomy" id="175632"/>
    <lineage>
        <taxon>Archaea</taxon>
        <taxon>Methanobacteriati</taxon>
        <taxon>Methanobacteriota</taxon>
        <taxon>Stenosarchaea group</taxon>
        <taxon>Halobacteria</taxon>
        <taxon>Halobacteriales</taxon>
        <taxon>Halococcaceae</taxon>
        <taxon>Halalkalicoccus</taxon>
    </lineage>
</organism>
<protein>
    <submittedName>
        <fullName evidence="4">Family 78 glycoside hydrolase catalytic domain</fullName>
    </submittedName>
</protein>
<sequence>MATDADVLPDDATVWDSGRVDASRSTAIEYGGEPLEPDTTYHWTVRIWDDDTASDWSDPTHFTTAITESQWAGEWIGVEVDEDDPINNTEQNTPIELEEGKTLGQTFTSEEGFDVVAASVPTWETDDSDVTFSLYEDGPDSALVTEDRFTAIGDGSWVELTTEERLPPGDYYLEQSNPDGTIGWWSHTDDVLEGGQAFEDGEPVNGDRTLRVTREDSTDPSPLLRTDAMLDGTIESARAHVVTLGYGELYTNGERIGDEQLNPAWTKYEDRVLYSSHDVTDTLKSGENALGLWLGRGWYSKGNHELPLRIPDWEAYGAPRGLLQLEVTYADGTTESVTTDGSWTMSPSPITENDIYDGETYDAREEQSGWAEPGFDDSNWNLVDEKEPPSGDYKLRPQRLQPIEATETFEPESIVEREDDYLVDFGQNLAGWVELTIREPGAGDEVVLRHAETVDDENELVTVDLRDAEATDRYVARGDGVETYEPRFTYHGYRYVTVEGYPGELTTADIVSKAVHTGFEEIGSFACSNEDLNQVQHNAVWGLRSNAHGLPTDCPQRDERFGWTGDVHQNARADFYN</sequence>